<dbReference type="RefSeq" id="WP_146460205.1">
    <property type="nucleotide sequence ID" value="NZ_SJPW01000006.1"/>
</dbReference>
<dbReference type="AlphaFoldDB" id="A0A5C6EM54"/>
<dbReference type="EMBL" id="SJPW01000006">
    <property type="protein sequence ID" value="TWU48701.1"/>
    <property type="molecule type" value="Genomic_DNA"/>
</dbReference>
<evidence type="ECO:0000313" key="1">
    <source>
        <dbReference type="EMBL" id="TWU48701.1"/>
    </source>
</evidence>
<sequence>MPTPLEHPWIAESDFEPEYRDSIRVAMKSTQAMLDSHTPPNWIITLDESAMWYRARTRIVVDGDATMDVEGNPVDSPVSTLLTDSQTASLLAALSDITPATLVDVEHFVLDGTWCVVTVANGVDGWCAFSQFNCAGMDAAQLALPGPHIATLVQSFYRSLTPKTDGP</sequence>
<proteinExistence type="predicted"/>
<dbReference type="OrthoDB" id="87699at203682"/>
<evidence type="ECO:0000313" key="2">
    <source>
        <dbReference type="Proteomes" id="UP000318288"/>
    </source>
</evidence>
<accession>A0A5C6EM54</accession>
<gene>
    <name evidence="1" type="ORF">Poly51_46020</name>
</gene>
<reference evidence="1 2" key="1">
    <citation type="submission" date="2019-02" db="EMBL/GenBank/DDBJ databases">
        <title>Deep-cultivation of Planctomycetes and their phenomic and genomic characterization uncovers novel biology.</title>
        <authorList>
            <person name="Wiegand S."/>
            <person name="Jogler M."/>
            <person name="Boedeker C."/>
            <person name="Pinto D."/>
            <person name="Vollmers J."/>
            <person name="Rivas-Marin E."/>
            <person name="Kohn T."/>
            <person name="Peeters S.H."/>
            <person name="Heuer A."/>
            <person name="Rast P."/>
            <person name="Oberbeckmann S."/>
            <person name="Bunk B."/>
            <person name="Jeske O."/>
            <person name="Meyerdierks A."/>
            <person name="Storesund J.E."/>
            <person name="Kallscheuer N."/>
            <person name="Luecker S."/>
            <person name="Lage O.M."/>
            <person name="Pohl T."/>
            <person name="Merkel B.J."/>
            <person name="Hornburger P."/>
            <person name="Mueller R.-W."/>
            <person name="Bruemmer F."/>
            <person name="Labrenz M."/>
            <person name="Spormann A.M."/>
            <person name="Op Den Camp H."/>
            <person name="Overmann J."/>
            <person name="Amann R."/>
            <person name="Jetten M.S.M."/>
            <person name="Mascher T."/>
            <person name="Medema M.H."/>
            <person name="Devos D.P."/>
            <person name="Kaster A.-K."/>
            <person name="Ovreas L."/>
            <person name="Rohde M."/>
            <person name="Galperin M.Y."/>
            <person name="Jogler C."/>
        </authorList>
    </citation>
    <scope>NUCLEOTIDE SEQUENCE [LARGE SCALE GENOMIC DNA]</scope>
    <source>
        <strain evidence="1 2">Poly51</strain>
    </source>
</reference>
<name>A0A5C6EM54_9BACT</name>
<dbReference type="Proteomes" id="UP000318288">
    <property type="component" value="Unassembled WGS sequence"/>
</dbReference>
<protein>
    <submittedName>
        <fullName evidence="1">Uncharacterized protein</fullName>
    </submittedName>
</protein>
<comment type="caution">
    <text evidence="1">The sequence shown here is derived from an EMBL/GenBank/DDBJ whole genome shotgun (WGS) entry which is preliminary data.</text>
</comment>
<organism evidence="1 2">
    <name type="scientific">Rubripirellula tenax</name>
    <dbReference type="NCBI Taxonomy" id="2528015"/>
    <lineage>
        <taxon>Bacteria</taxon>
        <taxon>Pseudomonadati</taxon>
        <taxon>Planctomycetota</taxon>
        <taxon>Planctomycetia</taxon>
        <taxon>Pirellulales</taxon>
        <taxon>Pirellulaceae</taxon>
        <taxon>Rubripirellula</taxon>
    </lineage>
</organism>
<keyword evidence="2" id="KW-1185">Reference proteome</keyword>